<dbReference type="EMBL" id="PUHQ01000029">
    <property type="protein sequence ID" value="KAG0662094.1"/>
    <property type="molecule type" value="Genomic_DNA"/>
</dbReference>
<feature type="disulfide bond" description="In form B" evidence="7">
    <location>
        <begin position="40"/>
        <end position="383"/>
    </location>
</feature>
<dbReference type="Gene3D" id="2.120.10.30">
    <property type="entry name" value="TolB, C-terminal domain"/>
    <property type="match status" value="1"/>
</dbReference>
<accession>A0A9P6W466</accession>
<dbReference type="OrthoDB" id="5307922at2759"/>
<dbReference type="InterPro" id="IPR011042">
    <property type="entry name" value="6-blade_b-propeller_TolB-like"/>
</dbReference>
<keyword evidence="4" id="KW-0325">Glycoprotein</keyword>
<evidence type="ECO:0000256" key="4">
    <source>
        <dbReference type="ARBA" id="ARBA00023180"/>
    </source>
</evidence>
<dbReference type="AlphaFoldDB" id="A0A9P6W466"/>
<evidence type="ECO:0000313" key="9">
    <source>
        <dbReference type="EMBL" id="KAG0662094.1"/>
    </source>
</evidence>
<feature type="binding site" evidence="6">
    <location>
        <position position="189"/>
    </location>
    <ligand>
        <name>Ca(2+)</name>
        <dbReference type="ChEBI" id="CHEBI:29108"/>
        <label>1</label>
        <note>catalytic</note>
    </ligand>
</feature>
<dbReference type="GO" id="GO:0046872">
    <property type="term" value="F:metal ion binding"/>
    <property type="evidence" value="ECO:0007669"/>
    <property type="project" value="UniProtKB-KW"/>
</dbReference>
<dbReference type="Pfam" id="PF01731">
    <property type="entry name" value="Arylesterase"/>
    <property type="match status" value="1"/>
</dbReference>
<dbReference type="PANTHER" id="PTHR11799">
    <property type="entry name" value="PARAOXONASE"/>
    <property type="match status" value="1"/>
</dbReference>
<evidence type="ECO:0000256" key="5">
    <source>
        <dbReference type="PIRSR" id="PIRSR602640-1"/>
    </source>
</evidence>
<sequence>MPRPISFVIIAIAALYALISPRLDRAGVRRPVHGYNNDDCFAVPGLEACEDAAWVDQESGTAYLACSDRTSRIHWVPATLHLNATQLPEKSTDYIAVFDLASRSYRRLTLKGLPEEANGIWVHGIDLWRSPQDPNHLTIFINSHRPPKNRALAPTQGADSVIEIFETLVGTDEARYVKTVKSPHIRTPNNIAATGPRSFYVSNDHRYKTHWSRKLEIIKATPSDIIYCDASGATPDCIVAADNVIYPNGIAKGPGNLIYQASTLAGLVRVWEAQPDHTLKEKDINRHFDNIHVGQDGAMYATALTHILEFKAAGADAGMSGLRPPVEVYRISNNTLAEMSGVQYRSELIFADDGGTVMGSTSAAPYQDKLLLTGLYSEEVVICTIPTRAK</sequence>
<feature type="binding site" evidence="6">
    <location>
        <position position="290"/>
    </location>
    <ligand>
        <name>Ca(2+)</name>
        <dbReference type="ChEBI" id="CHEBI:29108"/>
        <label>1</label>
        <note>catalytic</note>
    </ligand>
</feature>
<evidence type="ECO:0000256" key="2">
    <source>
        <dbReference type="ARBA" id="ARBA00022801"/>
    </source>
</evidence>
<evidence type="ECO:0000256" key="8">
    <source>
        <dbReference type="SAM" id="SignalP"/>
    </source>
</evidence>
<protein>
    <recommendedName>
        <fullName evidence="11">Serum paraoxonase/arylesterase</fullName>
    </recommendedName>
</protein>
<feature type="binding site" evidence="6">
    <location>
        <position position="125"/>
    </location>
    <ligand>
        <name>Ca(2+)</name>
        <dbReference type="ChEBI" id="CHEBI:29108"/>
        <label>1</label>
        <note>catalytic</note>
    </ligand>
</feature>
<feature type="binding site" evidence="6">
    <location>
        <position position="248"/>
    </location>
    <ligand>
        <name>Ca(2+)</name>
        <dbReference type="ChEBI" id="CHEBI:29108"/>
        <label>1</label>
        <note>catalytic</note>
    </ligand>
</feature>
<dbReference type="InterPro" id="IPR051288">
    <property type="entry name" value="Serum_paraoxonase/arylesterase"/>
</dbReference>
<keyword evidence="6" id="KW-0106">Calcium</keyword>
<evidence type="ECO:0000256" key="1">
    <source>
        <dbReference type="ARBA" id="ARBA00008595"/>
    </source>
</evidence>
<dbReference type="Proteomes" id="UP000777482">
    <property type="component" value="Unassembled WGS sequence"/>
</dbReference>
<feature type="binding site" evidence="6">
    <location>
        <position position="190"/>
    </location>
    <ligand>
        <name>Ca(2+)</name>
        <dbReference type="ChEBI" id="CHEBI:29108"/>
        <label>1</label>
        <note>catalytic</note>
    </ligand>
</feature>
<feature type="binding site" evidence="6">
    <location>
        <position position="289"/>
    </location>
    <ligand>
        <name>Ca(2+)</name>
        <dbReference type="ChEBI" id="CHEBI:29108"/>
        <label>1</label>
        <note>catalytic</note>
    </ligand>
</feature>
<keyword evidence="2" id="KW-0378">Hydrolase</keyword>
<comment type="cofactor">
    <cofactor evidence="6">
        <name>Ca(2+)</name>
        <dbReference type="ChEBI" id="CHEBI:29108"/>
    </cofactor>
    <text evidence="6">Binds 2 calcium ions per subunit.</text>
</comment>
<keyword evidence="8" id="KW-0732">Signal</keyword>
<comment type="caution">
    <text evidence="9">The sequence shown here is derived from an EMBL/GenBank/DDBJ whole genome shotgun (WGS) entry which is preliminary data.</text>
</comment>
<evidence type="ECO:0000256" key="6">
    <source>
        <dbReference type="PIRSR" id="PIRSR602640-2"/>
    </source>
</evidence>
<keyword evidence="10" id="KW-1185">Reference proteome</keyword>
<evidence type="ECO:0008006" key="11">
    <source>
        <dbReference type="Google" id="ProtNLM"/>
    </source>
</evidence>
<feature type="active site" description="Proton acceptor" evidence="5">
    <location>
        <position position="123"/>
    </location>
</feature>
<evidence type="ECO:0000313" key="10">
    <source>
        <dbReference type="Proteomes" id="UP000777482"/>
    </source>
</evidence>
<organism evidence="9 10">
    <name type="scientific">Rhodotorula mucilaginosa</name>
    <name type="common">Yeast</name>
    <name type="synonym">Rhodotorula rubra</name>
    <dbReference type="NCBI Taxonomy" id="5537"/>
    <lineage>
        <taxon>Eukaryota</taxon>
        <taxon>Fungi</taxon>
        <taxon>Dikarya</taxon>
        <taxon>Basidiomycota</taxon>
        <taxon>Pucciniomycotina</taxon>
        <taxon>Microbotryomycetes</taxon>
        <taxon>Sporidiobolales</taxon>
        <taxon>Sporidiobolaceae</taxon>
        <taxon>Rhodotorula</taxon>
    </lineage>
</organism>
<gene>
    <name evidence="9" type="ORF">C6P46_003487</name>
</gene>
<feature type="chain" id="PRO_5040490550" description="Serum paraoxonase/arylesterase" evidence="8">
    <location>
        <begin position="22"/>
        <end position="390"/>
    </location>
</feature>
<dbReference type="PANTHER" id="PTHR11799:SF12">
    <property type="entry name" value="PARAOXONASE-RELATED"/>
    <property type="match status" value="1"/>
</dbReference>
<evidence type="ECO:0000256" key="3">
    <source>
        <dbReference type="ARBA" id="ARBA00023157"/>
    </source>
</evidence>
<feature type="binding site" evidence="6">
    <location>
        <position position="51"/>
    </location>
    <ligand>
        <name>Ca(2+)</name>
        <dbReference type="ChEBI" id="CHEBI:29108"/>
        <label>1</label>
        <note>catalytic</note>
    </ligand>
</feature>
<dbReference type="InterPro" id="IPR002640">
    <property type="entry name" value="Arylesterase"/>
</dbReference>
<keyword evidence="3 7" id="KW-1015">Disulfide bond</keyword>
<comment type="similarity">
    <text evidence="1">Belongs to the paraoxonase family.</text>
</comment>
<dbReference type="GO" id="GO:0004064">
    <property type="term" value="F:arylesterase activity"/>
    <property type="evidence" value="ECO:0007669"/>
    <property type="project" value="InterPro"/>
</dbReference>
<evidence type="ECO:0000256" key="7">
    <source>
        <dbReference type="PIRSR" id="PIRSR602640-3"/>
    </source>
</evidence>
<keyword evidence="6" id="KW-0479">Metal-binding</keyword>
<proteinExistence type="inferred from homology"/>
<name>A0A9P6W466_RHOMI</name>
<feature type="signal peptide" evidence="8">
    <location>
        <begin position="1"/>
        <end position="21"/>
    </location>
</feature>
<reference evidence="9 10" key="1">
    <citation type="submission" date="2020-11" db="EMBL/GenBank/DDBJ databases">
        <title>Kefir isolates.</title>
        <authorList>
            <person name="Marcisauskas S."/>
            <person name="Kim Y."/>
            <person name="Blasche S."/>
        </authorList>
    </citation>
    <scope>NUCLEOTIDE SEQUENCE [LARGE SCALE GENOMIC DNA]</scope>
    <source>
        <strain evidence="9 10">KR</strain>
    </source>
</reference>
<dbReference type="SUPFAM" id="SSF63829">
    <property type="entry name" value="Calcium-dependent phosphotriesterase"/>
    <property type="match status" value="1"/>
</dbReference>